<comment type="subcellular location">
    <subcellularLocation>
        <location evidence="1">Cell membrane</location>
        <topology evidence="1">Multi-pass membrane protein</topology>
    </subcellularLocation>
</comment>
<evidence type="ECO:0000256" key="4">
    <source>
        <dbReference type="ARBA" id="ARBA00022989"/>
    </source>
</evidence>
<dbReference type="PANTHER" id="PTHR40035:SF1">
    <property type="entry name" value="ATP SYNTHASE PROTEIN I"/>
    <property type="match status" value="1"/>
</dbReference>
<organism evidence="7 8">
    <name type="scientific">Salipaludibacillus agaradhaerens</name>
    <name type="common">Bacillus agaradhaerens</name>
    <dbReference type="NCBI Taxonomy" id="76935"/>
    <lineage>
        <taxon>Bacteria</taxon>
        <taxon>Bacillati</taxon>
        <taxon>Bacillota</taxon>
        <taxon>Bacilli</taxon>
        <taxon>Bacillales</taxon>
        <taxon>Bacillaceae</taxon>
    </lineage>
</organism>
<feature type="transmembrane region" description="Helical" evidence="6">
    <location>
        <begin position="68"/>
        <end position="88"/>
    </location>
</feature>
<evidence type="ECO:0000256" key="2">
    <source>
        <dbReference type="ARBA" id="ARBA00022475"/>
    </source>
</evidence>
<evidence type="ECO:0000313" key="7">
    <source>
        <dbReference type="EMBL" id="MCR6098557.1"/>
    </source>
</evidence>
<evidence type="ECO:0000313" key="8">
    <source>
        <dbReference type="Proteomes" id="UP001057753"/>
    </source>
</evidence>
<keyword evidence="8" id="KW-1185">Reference proteome</keyword>
<evidence type="ECO:0000256" key="6">
    <source>
        <dbReference type="SAM" id="Phobius"/>
    </source>
</evidence>
<dbReference type="PANTHER" id="PTHR40035">
    <property type="entry name" value="ATP SYNTHASE PROTEIN I"/>
    <property type="match status" value="1"/>
</dbReference>
<dbReference type="Pfam" id="PF03899">
    <property type="entry name" value="ATP-synt_I"/>
    <property type="match status" value="1"/>
</dbReference>
<keyword evidence="5 6" id="KW-0472">Membrane</keyword>
<gene>
    <name evidence="7" type="ORF">HXA33_18790</name>
</gene>
<feature type="transmembrane region" description="Helical" evidence="6">
    <location>
        <begin position="12"/>
        <end position="29"/>
    </location>
</feature>
<evidence type="ECO:0000256" key="3">
    <source>
        <dbReference type="ARBA" id="ARBA00022692"/>
    </source>
</evidence>
<protein>
    <submittedName>
        <fullName evidence="7">ATP synthase subunit I</fullName>
    </submittedName>
</protein>
<keyword evidence="2" id="KW-1003">Cell membrane</keyword>
<name>A0A9Q4B594_SALAG</name>
<dbReference type="Proteomes" id="UP001057753">
    <property type="component" value="Unassembled WGS sequence"/>
</dbReference>
<feature type="transmembrane region" description="Helical" evidence="6">
    <location>
        <begin position="35"/>
        <end position="56"/>
    </location>
</feature>
<dbReference type="InterPro" id="IPR005598">
    <property type="entry name" value="ATP_synth_I"/>
</dbReference>
<reference evidence="7" key="1">
    <citation type="submission" date="2020-06" db="EMBL/GenBank/DDBJ databases">
        <title>Insight into the genomes of haloalkaliphilic bacilli from Kenyan soda lakes.</title>
        <authorList>
            <person name="Mwirichia R."/>
            <person name="Villamizar G.C."/>
            <person name="Poehlein A."/>
            <person name="Mugweru J."/>
            <person name="Kipnyargis A."/>
            <person name="Kiplimo D."/>
            <person name="Orwa P."/>
            <person name="Daniel R."/>
        </authorList>
    </citation>
    <scope>NUCLEOTIDE SEQUENCE</scope>
    <source>
        <strain evidence="7">B1096_S55</strain>
    </source>
</reference>
<keyword evidence="4 6" id="KW-1133">Transmembrane helix</keyword>
<dbReference type="GO" id="GO:0005886">
    <property type="term" value="C:plasma membrane"/>
    <property type="evidence" value="ECO:0007669"/>
    <property type="project" value="UniProtKB-SubCell"/>
</dbReference>
<evidence type="ECO:0000256" key="1">
    <source>
        <dbReference type="ARBA" id="ARBA00004651"/>
    </source>
</evidence>
<dbReference type="EMBL" id="JABXYM010000002">
    <property type="protein sequence ID" value="MCR6098557.1"/>
    <property type="molecule type" value="Genomic_DNA"/>
</dbReference>
<dbReference type="RefSeq" id="WP_257822964.1">
    <property type="nucleotide sequence ID" value="NZ_JABXYM010000002.1"/>
</dbReference>
<dbReference type="AlphaFoldDB" id="A0A9Q4B594"/>
<proteinExistence type="predicted"/>
<evidence type="ECO:0000256" key="5">
    <source>
        <dbReference type="ARBA" id="ARBA00023136"/>
    </source>
</evidence>
<comment type="caution">
    <text evidence="7">The sequence shown here is derived from an EMBL/GenBank/DDBJ whole genome shotgun (WGS) entry which is preliminary data.</text>
</comment>
<dbReference type="InterPro" id="IPR039072">
    <property type="entry name" value="ATP_synth_I_Bacilli"/>
</dbReference>
<sequence>MNELESLLKRYTIYSVIIIGSLILGTLFISDATFLAGMAVGAICSLLNLYSTYFQVKRLTSSVMDSKVRFSFGTIGRIIVVLLALLIAEEFPQYLDLTGVVIGLAFKYCILLIDPIFYFKTRSTG</sequence>
<accession>A0A9Q4B594</accession>
<keyword evidence="3 6" id="KW-0812">Transmembrane</keyword>
<feature type="transmembrane region" description="Helical" evidence="6">
    <location>
        <begin position="100"/>
        <end position="119"/>
    </location>
</feature>